<keyword evidence="11" id="KW-0812">Transmembrane</keyword>
<keyword evidence="6" id="KW-0106">Calcium</keyword>
<sequence>MWLMGLNEEFKEARDWVENEMVVAQNKDVNLFETTIRVLGGLLSAYHLTKDHMFLEKATDLGDRLLHAFATSSHIPYSDVNLYTLKAHAPKWGPDSSVSEVTSIQLEFRDLSQLTGNKVYQETADRSLDKVQVSRMNVYMYFYSFMLMIFLLLKYSSTLSSVVITLSILVSVILVKDL</sequence>
<evidence type="ECO:0000256" key="1">
    <source>
        <dbReference type="ARBA" id="ARBA00001913"/>
    </source>
</evidence>
<comment type="catalytic activity">
    <reaction evidence="8">
        <text>N(4)-(alpha-D-Man-(1-&gt;2)-alpha-D-Man-(1-&gt;2)-alpha-D-Man-(1-&gt;3)-[alpha-D-Man-(1-&gt;3)-[alpha-D-Man-(1-&gt;2)-alpha-D-Man-(1-&gt;6)]-alpha-D-Man-(1-&gt;6)]-beta-D-Man-(1-&gt;4)-beta-D-GlcNAc-(1-&gt;4)-beta-D-GlcNAc)-L-asparaginyl-[protein] (N-glucan mannose isomer 8A1,2,3B1,3) + 3 H2O = N(4)-(alpha-D-Man-(1-&gt;3)-[alpha-D-Man-(1-&gt;3)-[alpha-D-Man-(1-&gt;6)]-alpha-D-Man-(1-&gt;6)]-beta-D-Man-(1-&gt;4)-beta-D-GlcNAc-(1-&gt;4)-beta-D-GlcNAc)-L-asparaginyl-[protein] (N-glucan mannose isomer 5A1,2) + 3 beta-D-mannose</text>
        <dbReference type="Rhea" id="RHEA:56028"/>
        <dbReference type="Rhea" id="RHEA-COMP:14358"/>
        <dbReference type="Rhea" id="RHEA-COMP:14367"/>
        <dbReference type="ChEBI" id="CHEBI:15377"/>
        <dbReference type="ChEBI" id="CHEBI:28563"/>
        <dbReference type="ChEBI" id="CHEBI:59087"/>
        <dbReference type="ChEBI" id="CHEBI:60628"/>
        <dbReference type="EC" id="3.2.1.113"/>
    </reaction>
</comment>
<accession>A0AAN0K0L8</accession>
<dbReference type="EnsemblMetazoa" id="XM_020007478.1">
    <property type="protein sequence ID" value="XP_019863037.1"/>
    <property type="gene ID" value="LOC109591866"/>
</dbReference>
<comment type="catalytic activity">
    <reaction evidence="9">
        <text>N(4)-(alpha-D-Man-(1-&gt;2)-alpha-D-Man-(1-&gt;2)-alpha-D-Man-(1-&gt;3)-[alpha-D-Man-(1-&gt;2)-alpha-D-Man-(1-&gt;3)-[alpha-D-Man-(1-&gt;2)-alpha-D-Man-(1-&gt;6)]-alpha-D-Man-(1-&gt;6)]-beta-D-Man-(1-&gt;4)-beta-D-GlcNAc-(1-&gt;4)-beta-D-GlcNAc)-L-asparaginyl-[protein] (N-glucan mannose isomer 9A1,2,3B1,2,3) + 4 H2O = N(4)-(alpha-D-Man-(1-&gt;3)-[alpha-D-Man-(1-&gt;3)-[alpha-D-Man-(1-&gt;6)]-alpha-D-Man-(1-&gt;6)]-beta-D-Man-(1-&gt;4)-beta-D-GlcNAc-(1-&gt;4)-beta-D-GlcNAc)-L-asparaginyl-[protein] (N-glucan mannose isomer 5A1,2) + 4 beta-D-mannose</text>
        <dbReference type="Rhea" id="RHEA:56008"/>
        <dbReference type="Rhea" id="RHEA-COMP:14356"/>
        <dbReference type="Rhea" id="RHEA-COMP:14367"/>
        <dbReference type="ChEBI" id="CHEBI:15377"/>
        <dbReference type="ChEBI" id="CHEBI:28563"/>
        <dbReference type="ChEBI" id="CHEBI:59087"/>
        <dbReference type="ChEBI" id="CHEBI:139493"/>
        <dbReference type="EC" id="3.2.1.113"/>
    </reaction>
</comment>
<evidence type="ECO:0000256" key="4">
    <source>
        <dbReference type="ARBA" id="ARBA00022723"/>
    </source>
</evidence>
<dbReference type="KEGG" id="aqu:109591866"/>
<name>A0AAN0K0L8_AMPQE</name>
<organism evidence="12 13">
    <name type="scientific">Amphimedon queenslandica</name>
    <name type="common">Sponge</name>
    <dbReference type="NCBI Taxonomy" id="400682"/>
    <lineage>
        <taxon>Eukaryota</taxon>
        <taxon>Metazoa</taxon>
        <taxon>Porifera</taxon>
        <taxon>Demospongiae</taxon>
        <taxon>Heteroscleromorpha</taxon>
        <taxon>Haplosclerida</taxon>
        <taxon>Niphatidae</taxon>
        <taxon>Amphimedon</taxon>
    </lineage>
</organism>
<comment type="similarity">
    <text evidence="3 10">Belongs to the glycosyl hydrolase 47 family.</text>
</comment>
<evidence type="ECO:0000256" key="6">
    <source>
        <dbReference type="ARBA" id="ARBA00022837"/>
    </source>
</evidence>
<evidence type="ECO:0000256" key="9">
    <source>
        <dbReference type="ARBA" id="ARBA00048605"/>
    </source>
</evidence>
<evidence type="ECO:0000256" key="2">
    <source>
        <dbReference type="ARBA" id="ARBA00004922"/>
    </source>
</evidence>
<dbReference type="AlphaFoldDB" id="A0AAN0K0L8"/>
<comment type="cofactor">
    <cofactor evidence="1">
        <name>Ca(2+)</name>
        <dbReference type="ChEBI" id="CHEBI:29108"/>
    </cofactor>
</comment>
<dbReference type="InterPro" id="IPR050749">
    <property type="entry name" value="Glycosyl_Hydrolase_47"/>
</dbReference>
<evidence type="ECO:0000256" key="3">
    <source>
        <dbReference type="ARBA" id="ARBA00007658"/>
    </source>
</evidence>
<dbReference type="InterPro" id="IPR036026">
    <property type="entry name" value="Seven-hairpin_glycosidases"/>
</dbReference>
<dbReference type="Proteomes" id="UP000007879">
    <property type="component" value="Unassembled WGS sequence"/>
</dbReference>
<dbReference type="Pfam" id="PF01532">
    <property type="entry name" value="Glyco_hydro_47"/>
    <property type="match status" value="1"/>
</dbReference>
<evidence type="ECO:0000313" key="13">
    <source>
        <dbReference type="Proteomes" id="UP000007879"/>
    </source>
</evidence>
<protein>
    <recommendedName>
        <fullName evidence="10">alpha-1,2-Mannosidase</fullName>
        <ecNumber evidence="10">3.2.1.-</ecNumber>
    </recommendedName>
</protein>
<dbReference type="GO" id="GO:0005975">
    <property type="term" value="P:carbohydrate metabolic process"/>
    <property type="evidence" value="ECO:0007669"/>
    <property type="project" value="InterPro"/>
</dbReference>
<dbReference type="SUPFAM" id="SSF48225">
    <property type="entry name" value="Seven-hairpin glycosidases"/>
    <property type="match status" value="1"/>
</dbReference>
<keyword evidence="5 10" id="KW-0378">Hydrolase</keyword>
<dbReference type="GO" id="GO:0005509">
    <property type="term" value="F:calcium ion binding"/>
    <property type="evidence" value="ECO:0007669"/>
    <property type="project" value="InterPro"/>
</dbReference>
<keyword evidence="11" id="KW-0472">Membrane</keyword>
<proteinExistence type="inferred from homology"/>
<dbReference type="EC" id="3.2.1.-" evidence="10"/>
<feature type="transmembrane region" description="Helical" evidence="11">
    <location>
        <begin position="159"/>
        <end position="175"/>
    </location>
</feature>
<evidence type="ECO:0000256" key="7">
    <source>
        <dbReference type="ARBA" id="ARBA00023157"/>
    </source>
</evidence>
<dbReference type="PANTHER" id="PTHR11742">
    <property type="entry name" value="MANNOSYL-OLIGOSACCHARIDE ALPHA-1,2-MANNOSIDASE-RELATED"/>
    <property type="match status" value="1"/>
</dbReference>
<dbReference type="PRINTS" id="PR00747">
    <property type="entry name" value="GLYHDRLASE47"/>
</dbReference>
<dbReference type="GeneID" id="109591866"/>
<keyword evidence="13" id="KW-1185">Reference proteome</keyword>
<feature type="transmembrane region" description="Helical" evidence="11">
    <location>
        <begin position="136"/>
        <end position="153"/>
    </location>
</feature>
<dbReference type="GO" id="GO:0005783">
    <property type="term" value="C:endoplasmic reticulum"/>
    <property type="evidence" value="ECO:0007669"/>
    <property type="project" value="TreeGrafter"/>
</dbReference>
<comment type="pathway">
    <text evidence="2">Protein modification; protein glycosylation.</text>
</comment>
<keyword evidence="4" id="KW-0479">Metal-binding</keyword>
<dbReference type="Gene3D" id="1.50.10.10">
    <property type="match status" value="1"/>
</dbReference>
<evidence type="ECO:0000313" key="12">
    <source>
        <dbReference type="EnsemblMetazoa" id="XP_019863037.1"/>
    </source>
</evidence>
<evidence type="ECO:0000256" key="10">
    <source>
        <dbReference type="RuleBase" id="RU361193"/>
    </source>
</evidence>
<evidence type="ECO:0000256" key="5">
    <source>
        <dbReference type="ARBA" id="ARBA00022801"/>
    </source>
</evidence>
<dbReference type="GO" id="GO:0016020">
    <property type="term" value="C:membrane"/>
    <property type="evidence" value="ECO:0007669"/>
    <property type="project" value="InterPro"/>
</dbReference>
<dbReference type="InterPro" id="IPR012341">
    <property type="entry name" value="6hp_glycosidase-like_sf"/>
</dbReference>
<dbReference type="GO" id="GO:0004571">
    <property type="term" value="F:mannosyl-oligosaccharide 1,2-alpha-mannosidase activity"/>
    <property type="evidence" value="ECO:0007669"/>
    <property type="project" value="UniProtKB-EC"/>
</dbReference>
<evidence type="ECO:0000256" key="8">
    <source>
        <dbReference type="ARBA" id="ARBA00047669"/>
    </source>
</evidence>
<dbReference type="RefSeq" id="XP_019863037.1">
    <property type="nucleotide sequence ID" value="XM_020007478.1"/>
</dbReference>
<keyword evidence="11" id="KW-1133">Transmembrane helix</keyword>
<reference evidence="13" key="1">
    <citation type="journal article" date="2010" name="Nature">
        <title>The Amphimedon queenslandica genome and the evolution of animal complexity.</title>
        <authorList>
            <person name="Srivastava M."/>
            <person name="Simakov O."/>
            <person name="Chapman J."/>
            <person name="Fahey B."/>
            <person name="Gauthier M.E."/>
            <person name="Mitros T."/>
            <person name="Richards G.S."/>
            <person name="Conaco C."/>
            <person name="Dacre M."/>
            <person name="Hellsten U."/>
            <person name="Larroux C."/>
            <person name="Putnam N.H."/>
            <person name="Stanke M."/>
            <person name="Adamska M."/>
            <person name="Darling A."/>
            <person name="Degnan S.M."/>
            <person name="Oakley T.H."/>
            <person name="Plachetzki D.C."/>
            <person name="Zhai Y."/>
            <person name="Adamski M."/>
            <person name="Calcino A."/>
            <person name="Cummins S.F."/>
            <person name="Goodstein D.M."/>
            <person name="Harris C."/>
            <person name="Jackson D.J."/>
            <person name="Leys S.P."/>
            <person name="Shu S."/>
            <person name="Woodcroft B.J."/>
            <person name="Vervoort M."/>
            <person name="Kosik K.S."/>
            <person name="Manning G."/>
            <person name="Degnan B.M."/>
            <person name="Rokhsar D.S."/>
        </authorList>
    </citation>
    <scope>NUCLEOTIDE SEQUENCE [LARGE SCALE GENOMIC DNA]</scope>
</reference>
<keyword evidence="7" id="KW-1015">Disulfide bond</keyword>
<dbReference type="PANTHER" id="PTHR11742:SF55">
    <property type="entry name" value="ENDOPLASMIC RETICULUM MANNOSYL-OLIGOSACCHARIDE 1,2-ALPHA-MANNOSIDASE"/>
    <property type="match status" value="1"/>
</dbReference>
<reference evidence="12" key="2">
    <citation type="submission" date="2024-06" db="UniProtKB">
        <authorList>
            <consortium name="EnsemblMetazoa"/>
        </authorList>
    </citation>
    <scope>IDENTIFICATION</scope>
</reference>
<dbReference type="InterPro" id="IPR001382">
    <property type="entry name" value="Glyco_hydro_47"/>
</dbReference>
<keyword evidence="10" id="KW-0326">Glycosidase</keyword>
<evidence type="ECO:0000256" key="11">
    <source>
        <dbReference type="SAM" id="Phobius"/>
    </source>
</evidence>